<dbReference type="Pfam" id="PF07963">
    <property type="entry name" value="N_methyl"/>
    <property type="match status" value="1"/>
</dbReference>
<evidence type="ECO:0008006" key="9">
    <source>
        <dbReference type="Google" id="ProtNLM"/>
    </source>
</evidence>
<dbReference type="STRING" id="1805280.AUJ22_01115"/>
<keyword evidence="4 6" id="KW-1133">Transmembrane helix</keyword>
<dbReference type="InterPro" id="IPR000983">
    <property type="entry name" value="Bac_GSPG_pilin"/>
</dbReference>
<dbReference type="InterPro" id="IPR012902">
    <property type="entry name" value="N_methyl_site"/>
</dbReference>
<dbReference type="SUPFAM" id="SSF54523">
    <property type="entry name" value="Pili subunits"/>
    <property type="match status" value="1"/>
</dbReference>
<comment type="caution">
    <text evidence="7">The sequence shown here is derived from an EMBL/GenBank/DDBJ whole genome shotgun (WGS) entry which is preliminary data.</text>
</comment>
<dbReference type="PRINTS" id="PR00813">
    <property type="entry name" value="BCTERIALGSPG"/>
</dbReference>
<evidence type="ECO:0000256" key="6">
    <source>
        <dbReference type="SAM" id="Phobius"/>
    </source>
</evidence>
<keyword evidence="5 6" id="KW-0472">Membrane</keyword>
<dbReference type="AlphaFoldDB" id="A0A1J4V0V3"/>
<sequence>MKKINLKKGFTLIELLVVVAIIGILASVVLVSLSGARSRGADAKIKSQLSALAAQAEMYTGAGTAFAAAECATKAGTLFNSTDRNGGLGLLIRGLITGTAGDTRCASALGKPSNNVAWAVAAKTSTGAWCVDSTGYSSDFPKGSAAPYTTTLSAIAAGGTTCQ</sequence>
<evidence type="ECO:0000256" key="3">
    <source>
        <dbReference type="ARBA" id="ARBA00022692"/>
    </source>
</evidence>
<proteinExistence type="predicted"/>
<dbReference type="PANTHER" id="PTHR30093:SF44">
    <property type="entry name" value="TYPE II SECRETION SYSTEM CORE PROTEIN G"/>
    <property type="match status" value="1"/>
</dbReference>
<evidence type="ECO:0000256" key="2">
    <source>
        <dbReference type="ARBA" id="ARBA00022481"/>
    </source>
</evidence>
<dbReference type="PANTHER" id="PTHR30093">
    <property type="entry name" value="GENERAL SECRETION PATHWAY PROTEIN G"/>
    <property type="match status" value="1"/>
</dbReference>
<dbReference type="GO" id="GO:0015627">
    <property type="term" value="C:type II protein secretion system complex"/>
    <property type="evidence" value="ECO:0007669"/>
    <property type="project" value="InterPro"/>
</dbReference>
<name>A0A1J4V0V3_9BACT</name>
<accession>A0A1J4V0V3</accession>
<dbReference type="PROSITE" id="PS00409">
    <property type="entry name" value="PROKAR_NTER_METHYL"/>
    <property type="match status" value="1"/>
</dbReference>
<dbReference type="Proteomes" id="UP000185769">
    <property type="component" value="Unassembled WGS sequence"/>
</dbReference>
<dbReference type="EMBL" id="MNVM01000018">
    <property type="protein sequence ID" value="OIO29584.1"/>
    <property type="molecule type" value="Genomic_DNA"/>
</dbReference>
<dbReference type="InterPro" id="IPR045584">
    <property type="entry name" value="Pilin-like"/>
</dbReference>
<evidence type="ECO:0000313" key="7">
    <source>
        <dbReference type="EMBL" id="OIO29584.1"/>
    </source>
</evidence>
<organism evidence="7 8">
    <name type="scientific">Candidatus Nomurabacteria bacterium CG1_02_31_12</name>
    <dbReference type="NCBI Taxonomy" id="1805280"/>
    <lineage>
        <taxon>Bacteria</taxon>
        <taxon>Candidatus Nomuraibacteriota</taxon>
    </lineage>
</organism>
<dbReference type="Gene3D" id="3.30.700.10">
    <property type="entry name" value="Glycoprotein, Type 4 Pilin"/>
    <property type="match status" value="1"/>
</dbReference>
<evidence type="ECO:0000313" key="8">
    <source>
        <dbReference type="Proteomes" id="UP000185769"/>
    </source>
</evidence>
<dbReference type="GO" id="GO:0015628">
    <property type="term" value="P:protein secretion by the type II secretion system"/>
    <property type="evidence" value="ECO:0007669"/>
    <property type="project" value="InterPro"/>
</dbReference>
<keyword evidence="2" id="KW-0488">Methylation</keyword>
<evidence type="ECO:0000256" key="1">
    <source>
        <dbReference type="ARBA" id="ARBA00004167"/>
    </source>
</evidence>
<comment type="subcellular location">
    <subcellularLocation>
        <location evidence="1">Membrane</location>
        <topology evidence="1">Single-pass membrane protein</topology>
    </subcellularLocation>
</comment>
<gene>
    <name evidence="7" type="ORF">AUJ22_01115</name>
</gene>
<dbReference type="NCBIfam" id="TIGR02532">
    <property type="entry name" value="IV_pilin_GFxxxE"/>
    <property type="match status" value="1"/>
</dbReference>
<evidence type="ECO:0000256" key="4">
    <source>
        <dbReference type="ARBA" id="ARBA00022989"/>
    </source>
</evidence>
<reference evidence="7 8" key="1">
    <citation type="journal article" date="2016" name="Environ. Microbiol.">
        <title>Genomic resolution of a cold subsurface aquifer community provides metabolic insights for novel microbes adapted to high CO concentrations.</title>
        <authorList>
            <person name="Probst A.J."/>
            <person name="Castelle C.J."/>
            <person name="Singh A."/>
            <person name="Brown C.T."/>
            <person name="Anantharaman K."/>
            <person name="Sharon I."/>
            <person name="Hug L.A."/>
            <person name="Burstein D."/>
            <person name="Emerson J.B."/>
            <person name="Thomas B.C."/>
            <person name="Banfield J.F."/>
        </authorList>
    </citation>
    <scope>NUCLEOTIDE SEQUENCE [LARGE SCALE GENOMIC DNA]</scope>
    <source>
        <strain evidence="7">CG1_02_31_12</strain>
    </source>
</reference>
<dbReference type="GO" id="GO:0016020">
    <property type="term" value="C:membrane"/>
    <property type="evidence" value="ECO:0007669"/>
    <property type="project" value="UniProtKB-SubCell"/>
</dbReference>
<protein>
    <recommendedName>
        <fullName evidence="9">Type II secretion system protein GspG C-terminal domain-containing protein</fullName>
    </recommendedName>
</protein>
<evidence type="ECO:0000256" key="5">
    <source>
        <dbReference type="ARBA" id="ARBA00023136"/>
    </source>
</evidence>
<keyword evidence="3 6" id="KW-0812">Transmembrane</keyword>
<feature type="transmembrane region" description="Helical" evidence="6">
    <location>
        <begin position="12"/>
        <end position="33"/>
    </location>
</feature>